<accession>A0A8H7VMG7</accession>
<evidence type="ECO:0000313" key="1">
    <source>
        <dbReference type="EMBL" id="KAG2220014.1"/>
    </source>
</evidence>
<keyword evidence="2" id="KW-1185">Reference proteome</keyword>
<reference evidence="1 2" key="1">
    <citation type="submission" date="2020-12" db="EMBL/GenBank/DDBJ databases">
        <title>Metabolic potential, ecology and presence of endohyphal bacteria is reflected in genomic diversity of Mucoromycotina.</title>
        <authorList>
            <person name="Muszewska A."/>
            <person name="Okrasinska A."/>
            <person name="Steczkiewicz K."/>
            <person name="Drgas O."/>
            <person name="Orlowska M."/>
            <person name="Perlinska-Lenart U."/>
            <person name="Aleksandrzak-Piekarczyk T."/>
            <person name="Szatraj K."/>
            <person name="Zielenkiewicz U."/>
            <person name="Pilsyk S."/>
            <person name="Malc E."/>
            <person name="Mieczkowski P."/>
            <person name="Kruszewska J.S."/>
            <person name="Biernat P."/>
            <person name="Pawlowska J."/>
        </authorList>
    </citation>
    <scope>NUCLEOTIDE SEQUENCE [LARGE SCALE GENOMIC DNA]</scope>
    <source>
        <strain evidence="1 2">CBS 142.35</strain>
    </source>
</reference>
<dbReference type="SUPFAM" id="SSF52047">
    <property type="entry name" value="RNI-like"/>
    <property type="match status" value="1"/>
</dbReference>
<dbReference type="InterPro" id="IPR032675">
    <property type="entry name" value="LRR_dom_sf"/>
</dbReference>
<gene>
    <name evidence="1" type="ORF">INT45_010382</name>
</gene>
<evidence type="ECO:0008006" key="3">
    <source>
        <dbReference type="Google" id="ProtNLM"/>
    </source>
</evidence>
<dbReference type="EMBL" id="JAEPRB010000155">
    <property type="protein sequence ID" value="KAG2220014.1"/>
    <property type="molecule type" value="Genomic_DNA"/>
</dbReference>
<dbReference type="Proteomes" id="UP000646827">
    <property type="component" value="Unassembled WGS sequence"/>
</dbReference>
<dbReference type="OrthoDB" id="2317425at2759"/>
<dbReference type="Gene3D" id="3.80.10.10">
    <property type="entry name" value="Ribonuclease Inhibitor"/>
    <property type="match status" value="1"/>
</dbReference>
<evidence type="ECO:0000313" key="2">
    <source>
        <dbReference type="Proteomes" id="UP000646827"/>
    </source>
</evidence>
<dbReference type="AlphaFoldDB" id="A0A8H7VMG7"/>
<proteinExistence type="predicted"/>
<sequence length="530" mass="61919">MAETCSSLLIVTHSFKKSTAPQELPHIFRLPNEILEEIIRTTARVERDEDRQFLGWQFPEHQHTQMKQIALSCRRFYALCIPYLWRDKEFILPREDDETKIDSRTVQLATDILSRQTHLINNSNNTVDDDGDITKQQRRNKRHFGAFVRSLCRDLTNGPHYDMNNSRLMAELVCNLRALRIDFHPKARAEHYGLKFFVQSCPMLDELYLENCRDTYDDFASLLQYNRPLTSLTLLCCTIKEQTWHQLIELNKKSLKKLLLQRVLIEEDPNKNDNSNTGPSSLSSTIIKNITTASIVPLIPIPHTAYDHLFYNQQLTHLALSDAICYPMLNRIVTGSPQLLKLAIIIKESDPILTTRCILLLAQLRRLRILSLAFRSVHPLSTDYERLPCRAPSQAWTYFAQHMMDLRLIHVSASQLLLTHDFFSTLFNQQQQQQQLSFKKLLSQVMLHHVTHVATPISFDAWTDQQVLDAYNKEIAITQDIMDPWLINNDWQGYFLTYDQAQEKGFRCFEQEDHVCFVKGFEDWCEPSYK</sequence>
<name>A0A8H7VMG7_9FUNG</name>
<comment type="caution">
    <text evidence="1">The sequence shown here is derived from an EMBL/GenBank/DDBJ whole genome shotgun (WGS) entry which is preliminary data.</text>
</comment>
<organism evidence="1 2">
    <name type="scientific">Circinella minor</name>
    <dbReference type="NCBI Taxonomy" id="1195481"/>
    <lineage>
        <taxon>Eukaryota</taxon>
        <taxon>Fungi</taxon>
        <taxon>Fungi incertae sedis</taxon>
        <taxon>Mucoromycota</taxon>
        <taxon>Mucoromycotina</taxon>
        <taxon>Mucoromycetes</taxon>
        <taxon>Mucorales</taxon>
        <taxon>Lichtheimiaceae</taxon>
        <taxon>Circinella</taxon>
    </lineage>
</organism>
<protein>
    <recommendedName>
        <fullName evidence="3">F-box domain-containing protein</fullName>
    </recommendedName>
</protein>